<dbReference type="EC" id="3.1.1.32" evidence="17"/>
<feature type="chain" id="PRO_5029039275" description="Phospholipase A1" evidence="17">
    <location>
        <begin position="51"/>
        <end position="415"/>
    </location>
</feature>
<keyword evidence="14 17" id="KW-0998">Cell outer membrane</keyword>
<evidence type="ECO:0000256" key="18">
    <source>
        <dbReference type="SAM" id="MobiDB-lite"/>
    </source>
</evidence>
<evidence type="ECO:0000256" key="16">
    <source>
        <dbReference type="PIRSR" id="PIRSR603187-2"/>
    </source>
</evidence>
<gene>
    <name evidence="19" type="ORF">H9L24_18440</name>
</gene>
<dbReference type="KEGG" id="amon:H9L24_18440"/>
<keyword evidence="5" id="KW-1134">Transmembrane beta strand</keyword>
<evidence type="ECO:0000256" key="9">
    <source>
        <dbReference type="ARBA" id="ARBA00022801"/>
    </source>
</evidence>
<keyword evidence="9 17" id="KW-0378">Hydrolase</keyword>
<evidence type="ECO:0000313" key="20">
    <source>
        <dbReference type="Proteomes" id="UP000516057"/>
    </source>
</evidence>
<evidence type="ECO:0000256" key="7">
    <source>
        <dbReference type="ARBA" id="ARBA00022723"/>
    </source>
</evidence>
<evidence type="ECO:0000256" key="15">
    <source>
        <dbReference type="PIRSR" id="PIRSR603187-1"/>
    </source>
</evidence>
<proteinExistence type="inferred from homology"/>
<dbReference type="Pfam" id="PF02253">
    <property type="entry name" value="PLA1"/>
    <property type="match status" value="1"/>
</dbReference>
<feature type="region of interest" description="Disordered" evidence="18">
    <location>
        <begin position="90"/>
        <end position="115"/>
    </location>
</feature>
<feature type="binding site" description="in dimeric form" evidence="16">
    <location>
        <position position="239"/>
    </location>
    <ligand>
        <name>Ca(2+)</name>
        <dbReference type="ChEBI" id="CHEBI:29108"/>
        <label>1</label>
    </ligand>
</feature>
<keyword evidence="20" id="KW-1185">Reference proteome</keyword>
<dbReference type="SUPFAM" id="SSF56931">
    <property type="entry name" value="Outer membrane phospholipase A (OMPLA)"/>
    <property type="match status" value="1"/>
</dbReference>
<comment type="catalytic activity">
    <reaction evidence="1 17">
        <text>a 1,2-diacyl-sn-glycero-3-phosphocholine + H2O = a 2-acyl-sn-glycero-3-phosphocholine + a fatty acid + H(+)</text>
        <dbReference type="Rhea" id="RHEA:18689"/>
        <dbReference type="ChEBI" id="CHEBI:15377"/>
        <dbReference type="ChEBI" id="CHEBI:15378"/>
        <dbReference type="ChEBI" id="CHEBI:28868"/>
        <dbReference type="ChEBI" id="CHEBI:57643"/>
        <dbReference type="ChEBI" id="CHEBI:57875"/>
        <dbReference type="EC" id="3.1.1.32"/>
    </reaction>
</comment>
<evidence type="ECO:0000256" key="5">
    <source>
        <dbReference type="ARBA" id="ARBA00022452"/>
    </source>
</evidence>
<organism evidence="19 20">
    <name type="scientific">Paenacidovorax monticola</name>
    <dbReference type="NCBI Taxonomy" id="1926868"/>
    <lineage>
        <taxon>Bacteria</taxon>
        <taxon>Pseudomonadati</taxon>
        <taxon>Pseudomonadota</taxon>
        <taxon>Betaproteobacteria</taxon>
        <taxon>Burkholderiales</taxon>
        <taxon>Comamonadaceae</taxon>
        <taxon>Paenacidovorax</taxon>
    </lineage>
</organism>
<keyword evidence="12 17" id="KW-0443">Lipid metabolism</keyword>
<dbReference type="Proteomes" id="UP000516057">
    <property type="component" value="Chromosome"/>
</dbReference>
<feature type="binding site" description="in dimeric form" evidence="16">
    <location>
        <position position="322"/>
    </location>
    <ligand>
        <name>Ca(2+)</name>
        <dbReference type="ChEBI" id="CHEBI:29108"/>
        <label>1</label>
    </ligand>
</feature>
<dbReference type="CDD" id="cd00541">
    <property type="entry name" value="OMPLA"/>
    <property type="match status" value="1"/>
</dbReference>
<feature type="signal peptide" evidence="17">
    <location>
        <begin position="1"/>
        <end position="50"/>
    </location>
</feature>
<evidence type="ECO:0000313" key="19">
    <source>
        <dbReference type="EMBL" id="QNP58879.1"/>
    </source>
</evidence>
<accession>A0A7H0HEB3</accession>
<dbReference type="GO" id="GO:0004623">
    <property type="term" value="F:phospholipase A2 activity"/>
    <property type="evidence" value="ECO:0007669"/>
    <property type="project" value="UniProtKB-EC"/>
</dbReference>
<dbReference type="AlphaFoldDB" id="A0A7H0HEB3"/>
<evidence type="ECO:0000256" key="11">
    <source>
        <dbReference type="ARBA" id="ARBA00022963"/>
    </source>
</evidence>
<name>A0A7H0HEB3_9BURK</name>
<comment type="subcellular location">
    <subcellularLocation>
        <location evidence="17">Cell outer membrane</location>
        <topology evidence="17">Multi-pass membrane protein</topology>
    </subcellularLocation>
    <text evidence="17">One of the very few enzymes located there.</text>
</comment>
<feature type="active site" description="Proton acceptor" evidence="15">
    <location>
        <position position="276"/>
    </location>
</feature>
<dbReference type="InterPro" id="IPR036541">
    <property type="entry name" value="PLipase_A1_sf"/>
</dbReference>
<evidence type="ECO:0000256" key="8">
    <source>
        <dbReference type="ARBA" id="ARBA00022729"/>
    </source>
</evidence>
<dbReference type="GO" id="GO:0016042">
    <property type="term" value="P:lipid catabolic process"/>
    <property type="evidence" value="ECO:0007669"/>
    <property type="project" value="UniProtKB-KW"/>
</dbReference>
<evidence type="ECO:0000256" key="3">
    <source>
        <dbReference type="ARBA" id="ARBA00010525"/>
    </source>
</evidence>
<evidence type="ECO:0000256" key="2">
    <source>
        <dbReference type="ARBA" id="ARBA00001604"/>
    </source>
</evidence>
<evidence type="ECO:0000256" key="6">
    <source>
        <dbReference type="ARBA" id="ARBA00022692"/>
    </source>
</evidence>
<dbReference type="PANTHER" id="PTHR40457:SF1">
    <property type="entry name" value="PHOSPHOLIPASE A1"/>
    <property type="match status" value="1"/>
</dbReference>
<comment type="function">
    <text evidence="17">Hydrolysis of phosphatidylcholine with phospholipase A2 (EC 3.1.1.4) and phospholipase A1 (EC 3.1.1.32) activities.</text>
</comment>
<comment type="catalytic activity">
    <reaction evidence="2 17">
        <text>a 1,2-diacyl-sn-glycero-3-phosphocholine + H2O = a 1-acyl-sn-glycero-3-phosphocholine + a fatty acid + H(+)</text>
        <dbReference type="Rhea" id="RHEA:15801"/>
        <dbReference type="ChEBI" id="CHEBI:15377"/>
        <dbReference type="ChEBI" id="CHEBI:15378"/>
        <dbReference type="ChEBI" id="CHEBI:28868"/>
        <dbReference type="ChEBI" id="CHEBI:57643"/>
        <dbReference type="ChEBI" id="CHEBI:58168"/>
        <dbReference type="EC" id="3.1.1.4"/>
    </reaction>
</comment>
<keyword evidence="7 16" id="KW-0479">Metal-binding</keyword>
<keyword evidence="13" id="KW-0472">Membrane</keyword>
<reference evidence="19 20" key="1">
    <citation type="submission" date="2020-08" db="EMBL/GenBank/DDBJ databases">
        <title>Genome sequence of Acidovorax monticola KACC 19171T.</title>
        <authorList>
            <person name="Hyun D.-W."/>
            <person name="Bae J.-W."/>
        </authorList>
    </citation>
    <scope>NUCLEOTIDE SEQUENCE [LARGE SCALE GENOMIC DNA]</scope>
    <source>
        <strain evidence="19 20">KACC 19171</strain>
    </source>
</reference>
<comment type="subunit">
    <text evidence="4 17">Homodimer; dimerization is reversible, and the dimeric form is the active one.</text>
</comment>
<evidence type="ECO:0000256" key="13">
    <source>
        <dbReference type="ARBA" id="ARBA00023136"/>
    </source>
</evidence>
<dbReference type="GO" id="GO:0008970">
    <property type="term" value="F:phospholipase A1 activity"/>
    <property type="evidence" value="ECO:0007669"/>
    <property type="project" value="UniProtKB-EC"/>
</dbReference>
<evidence type="ECO:0000256" key="17">
    <source>
        <dbReference type="RuleBase" id="RU366027"/>
    </source>
</evidence>
<evidence type="ECO:0000256" key="4">
    <source>
        <dbReference type="ARBA" id="ARBA00011702"/>
    </source>
</evidence>
<feature type="active site" description="Nucleophile" evidence="15">
    <location>
        <position position="278"/>
    </location>
</feature>
<protein>
    <recommendedName>
        <fullName evidence="17">Phospholipase A1</fullName>
        <ecNumber evidence="17">3.1.1.32</ecNumber>
        <ecNumber evidence="17">3.1.1.4</ecNumber>
    </recommendedName>
    <alternativeName>
        <fullName evidence="17">Phosphatidylcholine 1-acylhydrolase</fullName>
    </alternativeName>
</protein>
<dbReference type="EC" id="3.1.1.4" evidence="17"/>
<dbReference type="PRINTS" id="PR01486">
    <property type="entry name" value="PHPHLIPASEA1"/>
</dbReference>
<dbReference type="EMBL" id="CP060790">
    <property type="protein sequence ID" value="QNP58879.1"/>
    <property type="molecule type" value="Genomic_DNA"/>
</dbReference>
<dbReference type="Gene3D" id="2.40.230.10">
    <property type="entry name" value="Phospholipase A1"/>
    <property type="match status" value="1"/>
</dbReference>
<comment type="cofactor">
    <cofactor evidence="17">
        <name>Ca(2+)</name>
        <dbReference type="ChEBI" id="CHEBI:29108"/>
    </cofactor>
    <text evidence="17">Binds 1 Ca(2+) ion per monomer. In the dimeric form the Ca(2+) is bound by different amino acids with binding of each Ca(2+) shared with ligands coming from each monomer. The Ca(2+) ion may have a role in catalysis.</text>
</comment>
<keyword evidence="6" id="KW-0812">Transmembrane</keyword>
<dbReference type="GO" id="GO:0046872">
    <property type="term" value="F:metal ion binding"/>
    <property type="evidence" value="ECO:0007669"/>
    <property type="project" value="UniProtKB-KW"/>
</dbReference>
<dbReference type="PANTHER" id="PTHR40457">
    <property type="entry name" value="PHOSPHOLIPASE A1"/>
    <property type="match status" value="1"/>
</dbReference>
<keyword evidence="10 16" id="KW-0106">Calcium</keyword>
<keyword evidence="8 17" id="KW-0732">Signal</keyword>
<evidence type="ECO:0000256" key="1">
    <source>
        <dbReference type="ARBA" id="ARBA00000111"/>
    </source>
</evidence>
<dbReference type="InterPro" id="IPR003187">
    <property type="entry name" value="PLipase_A1"/>
</dbReference>
<evidence type="ECO:0000256" key="14">
    <source>
        <dbReference type="ARBA" id="ARBA00023237"/>
    </source>
</evidence>
<evidence type="ECO:0000256" key="12">
    <source>
        <dbReference type="ARBA" id="ARBA00023098"/>
    </source>
</evidence>
<sequence length="415" mass="45554">MEQRPIPRPIDSLRAAQAGRPAMSRPAHLALRAATLAALCAATASAQAQAQATPPAAGPADAWRRCAATTDSAARLACFDQWAGQQAWTAPAASASAQGTPEAAAPPPPSPVDATLPATRIIEVARTEGCRDPQYSDISRFWELETGTDCGTFGFRGYRPLSVSVIASDSVNRQPSSPAPGHTAAEPIDYRTTEMRVQLSVRTKLAQGLLTQGHPTRKDSLWFGYTQQSYWQLFSPDISRPFRATDHEPEVMYVYPTDAQLPFGWRWRYSGVGLVHQSNGQSDPLSRSWNRVYLMTGMELGNRWQLHARLWKRVPESAASDDNPGISNYIGRGELRLAWNPNQNHLLSATLRHSFGRTDRGSARIEWLQPLGMGLAGSKSNLRLHTSLFTGYGDSLIDYNRKRTVLSVGLSLVDF</sequence>
<feature type="binding site" description="in dimeric form" evidence="16">
    <location>
        <position position="286"/>
    </location>
    <ligand>
        <name>Ca(2+)</name>
        <dbReference type="ChEBI" id="CHEBI:29108"/>
        <label>1</label>
    </ligand>
</feature>
<evidence type="ECO:0000256" key="10">
    <source>
        <dbReference type="ARBA" id="ARBA00022837"/>
    </source>
</evidence>
<feature type="compositionally biased region" description="Low complexity" evidence="18">
    <location>
        <begin position="90"/>
        <end position="103"/>
    </location>
</feature>
<keyword evidence="11 17" id="KW-0442">Lipid degradation</keyword>
<comment type="similarity">
    <text evidence="3 17">Belongs to the phospholipase A1 family.</text>
</comment>
<dbReference type="GO" id="GO:0009279">
    <property type="term" value="C:cell outer membrane"/>
    <property type="evidence" value="ECO:0007669"/>
    <property type="project" value="UniProtKB-SubCell"/>
</dbReference>